<protein>
    <submittedName>
        <fullName evidence="5">Methyltransferase domain-containing protein</fullName>
    </submittedName>
</protein>
<evidence type="ECO:0000256" key="3">
    <source>
        <dbReference type="SAM" id="MobiDB-lite"/>
    </source>
</evidence>
<comment type="caution">
    <text evidence="5">The sequence shown here is derived from an EMBL/GenBank/DDBJ whole genome shotgun (WGS) entry which is preliminary data.</text>
</comment>
<proteinExistence type="predicted"/>
<keyword evidence="1 5" id="KW-0489">Methyltransferase</keyword>
<dbReference type="EMBL" id="JAQFWQ010000021">
    <property type="protein sequence ID" value="MDA2810893.1"/>
    <property type="molecule type" value="Genomic_DNA"/>
</dbReference>
<dbReference type="CDD" id="cd02440">
    <property type="entry name" value="AdoMet_MTases"/>
    <property type="match status" value="1"/>
</dbReference>
<dbReference type="GO" id="GO:0008168">
    <property type="term" value="F:methyltransferase activity"/>
    <property type="evidence" value="ECO:0007669"/>
    <property type="project" value="UniProtKB-KW"/>
</dbReference>
<evidence type="ECO:0000313" key="6">
    <source>
        <dbReference type="Proteomes" id="UP001527866"/>
    </source>
</evidence>
<evidence type="ECO:0000256" key="2">
    <source>
        <dbReference type="ARBA" id="ARBA00022679"/>
    </source>
</evidence>
<evidence type="ECO:0000256" key="1">
    <source>
        <dbReference type="ARBA" id="ARBA00022603"/>
    </source>
</evidence>
<evidence type="ECO:0000313" key="5">
    <source>
        <dbReference type="EMBL" id="MDA2810893.1"/>
    </source>
</evidence>
<evidence type="ECO:0000259" key="4">
    <source>
        <dbReference type="Pfam" id="PF13649"/>
    </source>
</evidence>
<keyword evidence="2" id="KW-0808">Transferase</keyword>
<dbReference type="Proteomes" id="UP001527866">
    <property type="component" value="Unassembled WGS sequence"/>
</dbReference>
<dbReference type="InterPro" id="IPR041698">
    <property type="entry name" value="Methyltransf_25"/>
</dbReference>
<dbReference type="Pfam" id="PF13649">
    <property type="entry name" value="Methyltransf_25"/>
    <property type="match status" value="1"/>
</dbReference>
<dbReference type="PANTHER" id="PTHR43861">
    <property type="entry name" value="TRANS-ACONITATE 2-METHYLTRANSFERASE-RELATED"/>
    <property type="match status" value="1"/>
</dbReference>
<gene>
    <name evidence="5" type="ORF">O4J56_09625</name>
</gene>
<feature type="region of interest" description="Disordered" evidence="3">
    <location>
        <begin position="204"/>
        <end position="230"/>
    </location>
</feature>
<organism evidence="5 6">
    <name type="scientific">Nocardiopsis endophytica</name>
    <dbReference type="NCBI Taxonomy" id="3018445"/>
    <lineage>
        <taxon>Bacteria</taxon>
        <taxon>Bacillati</taxon>
        <taxon>Actinomycetota</taxon>
        <taxon>Actinomycetes</taxon>
        <taxon>Streptosporangiales</taxon>
        <taxon>Nocardiopsidaceae</taxon>
        <taxon>Nocardiopsis</taxon>
    </lineage>
</organism>
<reference evidence="5 6" key="1">
    <citation type="submission" date="2023-01" db="EMBL/GenBank/DDBJ databases">
        <title>Draft genome sequence of Nocardiopsis sp. RSe5-2 isolated from halophytes.</title>
        <authorList>
            <person name="Duangmal K."/>
            <person name="Chantavorakit T."/>
        </authorList>
    </citation>
    <scope>NUCLEOTIDE SEQUENCE [LARGE SCALE GENOMIC DNA]</scope>
    <source>
        <strain evidence="5 6">RSe5-2</strain>
    </source>
</reference>
<dbReference type="RefSeq" id="WP_270685277.1">
    <property type="nucleotide sequence ID" value="NZ_JAQFWQ010000021.1"/>
</dbReference>
<feature type="domain" description="Methyltransferase" evidence="4">
    <location>
        <begin position="56"/>
        <end position="152"/>
    </location>
</feature>
<dbReference type="GO" id="GO:0032259">
    <property type="term" value="P:methylation"/>
    <property type="evidence" value="ECO:0007669"/>
    <property type="project" value="UniProtKB-KW"/>
</dbReference>
<dbReference type="SUPFAM" id="SSF53335">
    <property type="entry name" value="S-adenosyl-L-methionine-dependent methyltransferases"/>
    <property type="match status" value="1"/>
</dbReference>
<dbReference type="InterPro" id="IPR029063">
    <property type="entry name" value="SAM-dependent_MTases_sf"/>
</dbReference>
<keyword evidence="6" id="KW-1185">Reference proteome</keyword>
<dbReference type="Gene3D" id="3.40.50.150">
    <property type="entry name" value="Vaccinia Virus protein VP39"/>
    <property type="match status" value="1"/>
</dbReference>
<name>A0ABT4U1T5_9ACTN</name>
<sequence>MTATDQSARIPADAAAEWIARWDAQQERYIPFREERFAVHADAVAAALEGVREPVVVDLGCGPGSLTARLAARLPGASFIGVDADPLLLGLAEAHYGDTARWVRADLADPSWIEALPPVVHAAVSTTALHWMGRDALAALYRSLAERTAPGGVFANADHMPLPDDRMNALAEAVARGRTGRAGVGDREEWGQWWDAALADERLAPIRADERPTPQTTEDAPTGAAEHHHGSNLLSAADHAELLREAGFSSAAVLWQAGDDHLVAAVR</sequence>
<dbReference type="PANTHER" id="PTHR43861:SF1">
    <property type="entry name" value="TRANS-ACONITATE 2-METHYLTRANSFERASE"/>
    <property type="match status" value="1"/>
</dbReference>
<accession>A0ABT4U1T5</accession>